<comment type="catalytic activity">
    <reaction evidence="8 9 10">
        <text>2-[(2R,5Z)-2-carboxy-4-methylthiazol-5(2H)-ylidene]ethyl phosphate + 4-amino-2-methyl-5-(diphosphooxymethyl)pyrimidine + 2 H(+) = thiamine phosphate + CO2 + diphosphate</text>
        <dbReference type="Rhea" id="RHEA:47844"/>
        <dbReference type="ChEBI" id="CHEBI:15378"/>
        <dbReference type="ChEBI" id="CHEBI:16526"/>
        <dbReference type="ChEBI" id="CHEBI:33019"/>
        <dbReference type="ChEBI" id="CHEBI:37575"/>
        <dbReference type="ChEBI" id="CHEBI:57841"/>
        <dbReference type="ChEBI" id="CHEBI:62899"/>
        <dbReference type="EC" id="2.5.1.3"/>
    </reaction>
</comment>
<dbReference type="InterPro" id="IPR036206">
    <property type="entry name" value="ThiamineP_synth_sf"/>
</dbReference>
<feature type="binding site" evidence="9">
    <location>
        <begin position="37"/>
        <end position="41"/>
    </location>
    <ligand>
        <name>4-amino-2-methyl-5-(diphosphooxymethyl)pyrimidine</name>
        <dbReference type="ChEBI" id="CHEBI:57841"/>
    </ligand>
</feature>
<dbReference type="GO" id="GO:0000287">
    <property type="term" value="F:magnesium ion binding"/>
    <property type="evidence" value="ECO:0007669"/>
    <property type="project" value="UniProtKB-UniRule"/>
</dbReference>
<dbReference type="HAMAP" id="MF_00097">
    <property type="entry name" value="TMP_synthase"/>
    <property type="match status" value="1"/>
</dbReference>
<evidence type="ECO:0000256" key="11">
    <source>
        <dbReference type="RuleBase" id="RU004253"/>
    </source>
</evidence>
<feature type="binding site" evidence="9">
    <location>
        <position position="168"/>
    </location>
    <ligand>
        <name>2-[(2R,5Z)-2-carboxy-4-methylthiazol-5(2H)-ylidene]ethyl phosphate</name>
        <dbReference type="ChEBI" id="CHEBI:62899"/>
    </ligand>
</feature>
<dbReference type="Pfam" id="PF02581">
    <property type="entry name" value="TMP-TENI"/>
    <property type="match status" value="1"/>
</dbReference>
<dbReference type="OrthoDB" id="9812206at2"/>
<feature type="binding site" evidence="9">
    <location>
        <position position="139"/>
    </location>
    <ligand>
        <name>4-amino-2-methyl-5-(diphosphooxymethyl)pyrimidine</name>
        <dbReference type="ChEBI" id="CHEBI:57841"/>
    </ligand>
</feature>
<comment type="pathway">
    <text evidence="1 9 11">Cofactor biosynthesis; thiamine diphosphate biosynthesis; thiamine phosphate from 4-amino-2-methyl-5-diphosphomethylpyrimidine and 4-methyl-5-(2-phosphoethyl)-thiazole: step 1/1.</text>
</comment>
<evidence type="ECO:0000256" key="3">
    <source>
        <dbReference type="ARBA" id="ARBA00022723"/>
    </source>
</evidence>
<comment type="caution">
    <text evidence="13">The sequence shown here is derived from an EMBL/GenBank/DDBJ whole genome shotgun (WGS) entry which is preliminary data.</text>
</comment>
<sequence length="206" mass="22514">MKREDLRLYFICGSSNVEGDTLKVIEEALESGVTMFQLREKGQDALEGKALVNFAETIRSLCRKYDVPFIVNDDAQLAERVGADGIHLGQDDQTVTSLSPYFDDKIIGLSVRDRYELDRSELSAVDYIGTGPVFPTHSKDDAGSTIGVEGLAEMRSRIKELPMVAIGGINTENFRSCLRNGADGVSFISAIAEAEDVGQAVRGFLK</sequence>
<keyword evidence="14" id="KW-1185">Reference proteome</keyword>
<proteinExistence type="inferred from homology"/>
<dbReference type="InterPro" id="IPR022998">
    <property type="entry name" value="ThiamineP_synth_TenI"/>
</dbReference>
<evidence type="ECO:0000256" key="7">
    <source>
        <dbReference type="ARBA" id="ARBA00047851"/>
    </source>
</evidence>
<feature type="binding site" evidence="9">
    <location>
        <position position="92"/>
    </location>
    <ligand>
        <name>Mg(2+)</name>
        <dbReference type="ChEBI" id="CHEBI:18420"/>
    </ligand>
</feature>
<evidence type="ECO:0000259" key="12">
    <source>
        <dbReference type="Pfam" id="PF02581"/>
    </source>
</evidence>
<evidence type="ECO:0000256" key="8">
    <source>
        <dbReference type="ARBA" id="ARBA00047883"/>
    </source>
</evidence>
<dbReference type="Proteomes" id="UP000315103">
    <property type="component" value="Unassembled WGS sequence"/>
</dbReference>
<gene>
    <name evidence="9" type="primary">thiE</name>
    <name evidence="13" type="ORF">FO441_03630</name>
</gene>
<name>A0A558B041_9STAP</name>
<dbReference type="EC" id="2.5.1.3" evidence="9"/>
<dbReference type="GO" id="GO:0009228">
    <property type="term" value="P:thiamine biosynthetic process"/>
    <property type="evidence" value="ECO:0007669"/>
    <property type="project" value="UniProtKB-KW"/>
</dbReference>
<comment type="cofactor">
    <cofactor evidence="9">
        <name>Mg(2+)</name>
        <dbReference type="ChEBI" id="CHEBI:18420"/>
    </cofactor>
    <text evidence="9">Binds 1 Mg(2+) ion per subunit.</text>
</comment>
<dbReference type="NCBIfam" id="TIGR00693">
    <property type="entry name" value="thiE"/>
    <property type="match status" value="1"/>
</dbReference>
<feature type="binding site" evidence="9">
    <location>
        <begin position="188"/>
        <end position="189"/>
    </location>
    <ligand>
        <name>2-[(2R,5Z)-2-carboxy-4-methylthiazol-5(2H)-ylidene]ethyl phosphate</name>
        <dbReference type="ChEBI" id="CHEBI:62899"/>
    </ligand>
</feature>
<comment type="function">
    <text evidence="9">Condenses 4-methyl-5-(beta-hydroxyethyl)thiazole monophosphate (THZ-P) and 2-methyl-4-amino-5-hydroxymethyl pyrimidine pyrophosphate (HMP-PP) to form thiamine monophosphate (TMP).</text>
</comment>
<evidence type="ECO:0000313" key="14">
    <source>
        <dbReference type="Proteomes" id="UP000315103"/>
    </source>
</evidence>
<feature type="domain" description="Thiamine phosphate synthase/TenI" evidence="12">
    <location>
        <begin position="8"/>
        <end position="191"/>
    </location>
</feature>
<dbReference type="AlphaFoldDB" id="A0A558B041"/>
<organism evidence="13 14">
    <name type="scientific">Salinicoccus cyprini</name>
    <dbReference type="NCBI Taxonomy" id="2493691"/>
    <lineage>
        <taxon>Bacteria</taxon>
        <taxon>Bacillati</taxon>
        <taxon>Bacillota</taxon>
        <taxon>Bacilli</taxon>
        <taxon>Bacillales</taxon>
        <taxon>Staphylococcaceae</taxon>
        <taxon>Salinicoccus</taxon>
    </lineage>
</organism>
<dbReference type="EMBL" id="VMSJ01000001">
    <property type="protein sequence ID" value="TVT29871.1"/>
    <property type="molecule type" value="Genomic_DNA"/>
</dbReference>
<keyword evidence="5 9" id="KW-0784">Thiamine biosynthesis</keyword>
<evidence type="ECO:0000256" key="5">
    <source>
        <dbReference type="ARBA" id="ARBA00022977"/>
    </source>
</evidence>
<dbReference type="SUPFAM" id="SSF51391">
    <property type="entry name" value="Thiamin phosphate synthase"/>
    <property type="match status" value="1"/>
</dbReference>
<dbReference type="UniPathway" id="UPA00060">
    <property type="reaction ID" value="UER00141"/>
</dbReference>
<evidence type="ECO:0000313" key="13">
    <source>
        <dbReference type="EMBL" id="TVT29871.1"/>
    </source>
</evidence>
<feature type="binding site" evidence="9">
    <location>
        <position position="110"/>
    </location>
    <ligand>
        <name>4-amino-2-methyl-5-(diphosphooxymethyl)pyrimidine</name>
        <dbReference type="ChEBI" id="CHEBI:57841"/>
    </ligand>
</feature>
<dbReference type="FunFam" id="3.20.20.70:FF:000096">
    <property type="entry name" value="Thiamine-phosphate synthase"/>
    <property type="match status" value="1"/>
</dbReference>
<evidence type="ECO:0000256" key="6">
    <source>
        <dbReference type="ARBA" id="ARBA00047334"/>
    </source>
</evidence>
<comment type="catalytic activity">
    <reaction evidence="6 9 10">
        <text>4-methyl-5-(2-phosphooxyethyl)-thiazole + 4-amino-2-methyl-5-(diphosphooxymethyl)pyrimidine + H(+) = thiamine phosphate + diphosphate</text>
        <dbReference type="Rhea" id="RHEA:22328"/>
        <dbReference type="ChEBI" id="CHEBI:15378"/>
        <dbReference type="ChEBI" id="CHEBI:33019"/>
        <dbReference type="ChEBI" id="CHEBI:37575"/>
        <dbReference type="ChEBI" id="CHEBI:57841"/>
        <dbReference type="ChEBI" id="CHEBI:58296"/>
        <dbReference type="EC" id="2.5.1.3"/>
    </reaction>
</comment>
<comment type="catalytic activity">
    <reaction evidence="7 9 10">
        <text>2-(2-carboxy-4-methylthiazol-5-yl)ethyl phosphate + 4-amino-2-methyl-5-(diphosphooxymethyl)pyrimidine + 2 H(+) = thiamine phosphate + CO2 + diphosphate</text>
        <dbReference type="Rhea" id="RHEA:47848"/>
        <dbReference type="ChEBI" id="CHEBI:15378"/>
        <dbReference type="ChEBI" id="CHEBI:16526"/>
        <dbReference type="ChEBI" id="CHEBI:33019"/>
        <dbReference type="ChEBI" id="CHEBI:37575"/>
        <dbReference type="ChEBI" id="CHEBI:57841"/>
        <dbReference type="ChEBI" id="CHEBI:62890"/>
        <dbReference type="EC" id="2.5.1.3"/>
    </reaction>
</comment>
<dbReference type="GO" id="GO:0005737">
    <property type="term" value="C:cytoplasm"/>
    <property type="evidence" value="ECO:0007669"/>
    <property type="project" value="TreeGrafter"/>
</dbReference>
<evidence type="ECO:0000256" key="1">
    <source>
        <dbReference type="ARBA" id="ARBA00005165"/>
    </source>
</evidence>
<keyword evidence="3 9" id="KW-0479">Metal-binding</keyword>
<keyword evidence="2 9" id="KW-0808">Transferase</keyword>
<dbReference type="PANTHER" id="PTHR20857:SF15">
    <property type="entry name" value="THIAMINE-PHOSPHATE SYNTHASE"/>
    <property type="match status" value="1"/>
</dbReference>
<dbReference type="GO" id="GO:0009229">
    <property type="term" value="P:thiamine diphosphate biosynthetic process"/>
    <property type="evidence" value="ECO:0007669"/>
    <property type="project" value="UniProtKB-UniRule"/>
</dbReference>
<dbReference type="InterPro" id="IPR034291">
    <property type="entry name" value="TMP_synthase"/>
</dbReference>
<dbReference type="GO" id="GO:0004789">
    <property type="term" value="F:thiamine-phosphate diphosphorylase activity"/>
    <property type="evidence" value="ECO:0007669"/>
    <property type="project" value="UniProtKB-UniRule"/>
</dbReference>
<dbReference type="PANTHER" id="PTHR20857">
    <property type="entry name" value="THIAMINE-PHOSPHATE PYROPHOSPHORYLASE"/>
    <property type="match status" value="1"/>
</dbReference>
<feature type="binding site" evidence="9">
    <location>
        <begin position="136"/>
        <end position="138"/>
    </location>
    <ligand>
        <name>2-[(2R,5Z)-2-carboxy-4-methylthiazol-5(2H)-ylidene]ethyl phosphate</name>
        <dbReference type="ChEBI" id="CHEBI:62899"/>
    </ligand>
</feature>
<evidence type="ECO:0000256" key="10">
    <source>
        <dbReference type="RuleBase" id="RU003826"/>
    </source>
</evidence>
<feature type="binding site" evidence="9">
    <location>
        <position position="72"/>
    </location>
    <ligand>
        <name>4-amino-2-methyl-5-(diphosphooxymethyl)pyrimidine</name>
        <dbReference type="ChEBI" id="CHEBI:57841"/>
    </ligand>
</feature>
<keyword evidence="4 9" id="KW-0460">Magnesium</keyword>
<evidence type="ECO:0000256" key="4">
    <source>
        <dbReference type="ARBA" id="ARBA00022842"/>
    </source>
</evidence>
<evidence type="ECO:0000256" key="2">
    <source>
        <dbReference type="ARBA" id="ARBA00022679"/>
    </source>
</evidence>
<evidence type="ECO:0000256" key="9">
    <source>
        <dbReference type="HAMAP-Rule" id="MF_00097"/>
    </source>
</evidence>
<dbReference type="CDD" id="cd00564">
    <property type="entry name" value="TMP_TenI"/>
    <property type="match status" value="1"/>
</dbReference>
<accession>A0A558B041</accession>
<reference evidence="13 14" key="1">
    <citation type="submission" date="2019-07" db="EMBL/GenBank/DDBJ databases">
        <title>Salinicoccus cyprini sp. nov., isolated from gastro-intestinal tract of mirror carp, Cyprinus carpio var. specularis, collected from Gobind Sagar Reservoir, Himachal Pradesh, India.</title>
        <authorList>
            <person name="Talwar C."/>
            <person name="Singh A.K."/>
            <person name="Lal R."/>
            <person name="Negi R.K."/>
        </authorList>
    </citation>
    <scope>NUCLEOTIDE SEQUENCE [LARGE SCALE GENOMIC DNA]</scope>
    <source>
        <strain evidence="13 14">CT19</strain>
    </source>
</reference>
<dbReference type="InterPro" id="IPR013785">
    <property type="entry name" value="Aldolase_TIM"/>
</dbReference>
<dbReference type="Gene3D" id="3.20.20.70">
    <property type="entry name" value="Aldolase class I"/>
    <property type="match status" value="1"/>
</dbReference>
<feature type="binding site" evidence="9">
    <location>
        <position position="73"/>
    </location>
    <ligand>
        <name>Mg(2+)</name>
        <dbReference type="ChEBI" id="CHEBI:18420"/>
    </ligand>
</feature>
<comment type="similarity">
    <text evidence="9 10">Belongs to the thiamine-phosphate synthase family.</text>
</comment>
<protein>
    <recommendedName>
        <fullName evidence="9">Thiamine-phosphate synthase</fullName>
        <shortName evidence="9">TP synthase</shortName>
        <shortName evidence="9">TPS</shortName>
        <ecNumber evidence="9">2.5.1.3</ecNumber>
    </recommendedName>
    <alternativeName>
        <fullName evidence="9">Thiamine-phosphate pyrophosphorylase</fullName>
        <shortName evidence="9">TMP pyrophosphorylase</shortName>
        <shortName evidence="9">TMP-PPase</shortName>
    </alternativeName>
</protein>